<sequence length="661" mass="73475">MASCRLVRKFRESVFALPATFRAVFLFFSYPNCFKGLIHSYMGVIRMMRILRRLLIGRPLHNQEMSHEKLPIWKAVAIFSSDALSSVAYGPEMIMTILVLPGTLTYGFMAPVALAILILLTIVTLSYVQVAKVNPGGGGSYSVAIHNLGELPALTAAAALFADYTLTVAVSVSAGTAAIVSAFPVLIPHEISIDLFVLFAILMLVNLRGVRESSNAFVWPTYAFIFGILALIGAGVYQAVTRSGPVLPPESLSRQWDWTVSFLLLRAFANGCSSMTGIEAISNGVPMFKKPEIKNAAFTTYLMSGILGTMFVGISFLIMHYHILPIKDVTCLSVVAEKTLGRSWAYYYIQITTMIVLYLAANTSFNGLPPLLSILAKDGYMPRYLGTRGERLSFSNGIVLLSIVAGILIVVYQGNTDHLISLYAIGVFLSFTIAQTGMVKHWRQEKGKGWVARAILNGLGASVTGLVVLIIAVTKFFYGAWLVLVFIPLMIYVFRCIHAHYKDMAEQLHLDLNDLASDISDSLAIKRRNTVIVPIATPTRVVAETLKYAKTISEDIVALHIATDVESSRKVAEKWNQFNPGVRLVTVYSPYRLVIQPLLDYIEETEKKKRPEDYITVLIPEFQTKKWWHRLLHNQTGWILHTLLILKENVIVTTIPYHLKK</sequence>
<dbReference type="GO" id="GO:0022857">
    <property type="term" value="F:transmembrane transporter activity"/>
    <property type="evidence" value="ECO:0007669"/>
    <property type="project" value="InterPro"/>
</dbReference>
<evidence type="ECO:0000256" key="5">
    <source>
        <dbReference type="SAM" id="Phobius"/>
    </source>
</evidence>
<feature type="transmembrane region" description="Helical" evidence="5">
    <location>
        <begin position="418"/>
        <end position="438"/>
    </location>
</feature>
<organism evidence="6 7">
    <name type="scientific">Lucifera butyrica</name>
    <dbReference type="NCBI Taxonomy" id="1351585"/>
    <lineage>
        <taxon>Bacteria</taxon>
        <taxon>Bacillati</taxon>
        <taxon>Bacillota</taxon>
        <taxon>Negativicutes</taxon>
        <taxon>Veillonellales</taxon>
        <taxon>Veillonellaceae</taxon>
        <taxon>Lucifera</taxon>
    </lineage>
</organism>
<gene>
    <name evidence="6" type="ORF">LUCI_1466</name>
</gene>
<proteinExistence type="predicted"/>
<keyword evidence="2 5" id="KW-0812">Transmembrane</keyword>
<dbReference type="InterPro" id="IPR053153">
    <property type="entry name" value="APC_K+_Transporter"/>
</dbReference>
<dbReference type="PANTHER" id="PTHR47704:SF1">
    <property type="entry name" value="POTASSIUM TRANSPORTER KIMA"/>
    <property type="match status" value="1"/>
</dbReference>
<dbReference type="GO" id="GO:0016020">
    <property type="term" value="C:membrane"/>
    <property type="evidence" value="ECO:0007669"/>
    <property type="project" value="UniProtKB-SubCell"/>
</dbReference>
<keyword evidence="4 5" id="KW-0472">Membrane</keyword>
<name>A0A498RAV8_9FIRM</name>
<evidence type="ECO:0000313" key="7">
    <source>
        <dbReference type="Proteomes" id="UP000277811"/>
    </source>
</evidence>
<dbReference type="AlphaFoldDB" id="A0A498RAV8"/>
<feature type="transmembrane region" description="Helical" evidence="5">
    <location>
        <begin position="186"/>
        <end position="205"/>
    </location>
</feature>
<evidence type="ECO:0000256" key="2">
    <source>
        <dbReference type="ARBA" id="ARBA00022692"/>
    </source>
</evidence>
<keyword evidence="3 5" id="KW-1133">Transmembrane helix</keyword>
<keyword evidence="7" id="KW-1185">Reference proteome</keyword>
<dbReference type="Gene3D" id="1.20.1740.10">
    <property type="entry name" value="Amino acid/polyamine transporter I"/>
    <property type="match status" value="1"/>
</dbReference>
<dbReference type="Proteomes" id="UP000277811">
    <property type="component" value="Unassembled WGS sequence"/>
</dbReference>
<protein>
    <submittedName>
        <fullName evidence="6">Amino acid/polyamine transporter i</fullName>
    </submittedName>
</protein>
<dbReference type="InterPro" id="IPR002293">
    <property type="entry name" value="AA/rel_permease1"/>
</dbReference>
<evidence type="ECO:0000256" key="1">
    <source>
        <dbReference type="ARBA" id="ARBA00004141"/>
    </source>
</evidence>
<evidence type="ECO:0000256" key="3">
    <source>
        <dbReference type="ARBA" id="ARBA00022989"/>
    </source>
</evidence>
<feature type="transmembrane region" description="Helical" evidence="5">
    <location>
        <begin position="450"/>
        <end position="472"/>
    </location>
</feature>
<dbReference type="Pfam" id="PF13520">
    <property type="entry name" value="AA_permease_2"/>
    <property type="match status" value="1"/>
</dbReference>
<feature type="transmembrane region" description="Helical" evidence="5">
    <location>
        <begin position="106"/>
        <end position="130"/>
    </location>
</feature>
<evidence type="ECO:0000256" key="4">
    <source>
        <dbReference type="ARBA" id="ARBA00023136"/>
    </source>
</evidence>
<feature type="transmembrane region" description="Helical" evidence="5">
    <location>
        <begin position="151"/>
        <end position="180"/>
    </location>
</feature>
<feature type="transmembrane region" description="Helical" evidence="5">
    <location>
        <begin position="478"/>
        <end position="497"/>
    </location>
</feature>
<feature type="transmembrane region" description="Helical" evidence="5">
    <location>
        <begin position="260"/>
        <end position="281"/>
    </location>
</feature>
<dbReference type="EMBL" id="UPPP01000062">
    <property type="protein sequence ID" value="VBB06248.1"/>
    <property type="molecule type" value="Genomic_DNA"/>
</dbReference>
<dbReference type="PANTHER" id="PTHR47704">
    <property type="entry name" value="POTASSIUM TRANSPORTER KIMA"/>
    <property type="match status" value="1"/>
</dbReference>
<accession>A0A498RAV8</accession>
<reference evidence="6 7" key="1">
    <citation type="submission" date="2018-06" db="EMBL/GenBank/DDBJ databases">
        <authorList>
            <person name="Strepis N."/>
        </authorList>
    </citation>
    <scope>NUCLEOTIDE SEQUENCE [LARGE SCALE GENOMIC DNA]</scope>
    <source>
        <strain evidence="6">LUCI</strain>
    </source>
</reference>
<evidence type="ECO:0000313" key="6">
    <source>
        <dbReference type="EMBL" id="VBB06248.1"/>
    </source>
</evidence>
<feature type="transmembrane region" description="Helical" evidence="5">
    <location>
        <begin position="301"/>
        <end position="324"/>
    </location>
</feature>
<feature type="transmembrane region" description="Helical" evidence="5">
    <location>
        <begin position="217"/>
        <end position="240"/>
    </location>
</feature>
<feature type="transmembrane region" description="Helical" evidence="5">
    <location>
        <begin position="344"/>
        <end position="361"/>
    </location>
</feature>
<comment type="subcellular location">
    <subcellularLocation>
        <location evidence="1">Membrane</location>
        <topology evidence="1">Multi-pass membrane protein</topology>
    </subcellularLocation>
</comment>
<feature type="transmembrane region" description="Helical" evidence="5">
    <location>
        <begin position="392"/>
        <end position="412"/>
    </location>
</feature>